<gene>
    <name evidence="3" type="ORF">SKAU_G00275280</name>
</gene>
<name>A0A9Q1F0Z5_SYNKA</name>
<keyword evidence="1" id="KW-0472">Membrane</keyword>
<dbReference type="InterPro" id="IPR013783">
    <property type="entry name" value="Ig-like_fold"/>
</dbReference>
<dbReference type="PROSITE" id="PS50835">
    <property type="entry name" value="IG_LIKE"/>
    <property type="match status" value="1"/>
</dbReference>
<accession>A0A9Q1F0Z5</accession>
<dbReference type="Proteomes" id="UP001152622">
    <property type="component" value="Chromosome 10"/>
</dbReference>
<dbReference type="Gene3D" id="2.60.40.10">
    <property type="entry name" value="Immunoglobulins"/>
    <property type="match status" value="1"/>
</dbReference>
<proteinExistence type="predicted"/>
<evidence type="ECO:0000256" key="1">
    <source>
        <dbReference type="SAM" id="Phobius"/>
    </source>
</evidence>
<dbReference type="AlphaFoldDB" id="A0A9Q1F0Z5"/>
<keyword evidence="1" id="KW-0812">Transmembrane</keyword>
<evidence type="ECO:0000313" key="4">
    <source>
        <dbReference type="Proteomes" id="UP001152622"/>
    </source>
</evidence>
<evidence type="ECO:0000259" key="2">
    <source>
        <dbReference type="PROSITE" id="PS50835"/>
    </source>
</evidence>
<feature type="domain" description="Ig-like" evidence="2">
    <location>
        <begin position="1"/>
        <end position="57"/>
    </location>
</feature>
<dbReference type="SUPFAM" id="SSF48726">
    <property type="entry name" value="Immunoglobulin"/>
    <property type="match status" value="1"/>
</dbReference>
<dbReference type="EMBL" id="JAINUF010000010">
    <property type="protein sequence ID" value="KAJ8348939.1"/>
    <property type="molecule type" value="Genomic_DNA"/>
</dbReference>
<reference evidence="3" key="1">
    <citation type="journal article" date="2023" name="Science">
        <title>Genome structures resolve the early diversification of teleost fishes.</title>
        <authorList>
            <person name="Parey E."/>
            <person name="Louis A."/>
            <person name="Montfort J."/>
            <person name="Bouchez O."/>
            <person name="Roques C."/>
            <person name="Iampietro C."/>
            <person name="Lluch J."/>
            <person name="Castinel A."/>
            <person name="Donnadieu C."/>
            <person name="Desvignes T."/>
            <person name="Floi Bucao C."/>
            <person name="Jouanno E."/>
            <person name="Wen M."/>
            <person name="Mejri S."/>
            <person name="Dirks R."/>
            <person name="Jansen H."/>
            <person name="Henkel C."/>
            <person name="Chen W.J."/>
            <person name="Zahm M."/>
            <person name="Cabau C."/>
            <person name="Klopp C."/>
            <person name="Thompson A.W."/>
            <person name="Robinson-Rechavi M."/>
            <person name="Braasch I."/>
            <person name="Lecointre G."/>
            <person name="Bobe J."/>
            <person name="Postlethwait J.H."/>
            <person name="Berthelot C."/>
            <person name="Roest Crollius H."/>
            <person name="Guiguen Y."/>
        </authorList>
    </citation>
    <scope>NUCLEOTIDE SEQUENCE</scope>
    <source>
        <strain evidence="3">WJC10195</strain>
    </source>
</reference>
<dbReference type="InterPro" id="IPR036179">
    <property type="entry name" value="Ig-like_dom_sf"/>
</dbReference>
<dbReference type="OrthoDB" id="6151406at2759"/>
<comment type="caution">
    <text evidence="3">The sequence shown here is derived from an EMBL/GenBank/DDBJ whole genome shotgun (WGS) entry which is preliminary data.</text>
</comment>
<evidence type="ECO:0000313" key="3">
    <source>
        <dbReference type="EMBL" id="KAJ8348939.1"/>
    </source>
</evidence>
<feature type="transmembrane region" description="Helical" evidence="1">
    <location>
        <begin position="71"/>
        <end position="89"/>
    </location>
</feature>
<dbReference type="InterPro" id="IPR007110">
    <property type="entry name" value="Ig-like_dom"/>
</dbReference>
<keyword evidence="4" id="KW-1185">Reference proteome</keyword>
<keyword evidence="1" id="KW-1133">Transmembrane helix</keyword>
<sequence>MKCGVDPYGNWTFFWYKNQPQTAISLTMEHSVTVSGAAGSDQGQYWCEGRLEGRNVTSQRRDSITLTADRLAFGLGAAPLLLVTIMAMGHSQRNWWVIFSRYTLWA</sequence>
<protein>
    <recommendedName>
        <fullName evidence="2">Ig-like domain-containing protein</fullName>
    </recommendedName>
</protein>
<organism evidence="3 4">
    <name type="scientific">Synaphobranchus kaupii</name>
    <name type="common">Kaup's arrowtooth eel</name>
    <dbReference type="NCBI Taxonomy" id="118154"/>
    <lineage>
        <taxon>Eukaryota</taxon>
        <taxon>Metazoa</taxon>
        <taxon>Chordata</taxon>
        <taxon>Craniata</taxon>
        <taxon>Vertebrata</taxon>
        <taxon>Euteleostomi</taxon>
        <taxon>Actinopterygii</taxon>
        <taxon>Neopterygii</taxon>
        <taxon>Teleostei</taxon>
        <taxon>Anguilliformes</taxon>
        <taxon>Synaphobranchidae</taxon>
        <taxon>Synaphobranchus</taxon>
    </lineage>
</organism>